<gene>
    <name evidence="8" type="ORF">GCM10007420_20790</name>
</gene>
<evidence type="ECO:0000256" key="2">
    <source>
        <dbReference type="ARBA" id="ARBA00023015"/>
    </source>
</evidence>
<dbReference type="EMBL" id="BMFS01000009">
    <property type="protein sequence ID" value="GGH04186.1"/>
    <property type="molecule type" value="Genomic_DNA"/>
</dbReference>
<keyword evidence="3" id="KW-0731">Sigma factor</keyword>
<evidence type="ECO:0000256" key="4">
    <source>
        <dbReference type="ARBA" id="ARBA00023163"/>
    </source>
</evidence>
<dbReference type="Pfam" id="PF04542">
    <property type="entry name" value="Sigma70_r2"/>
    <property type="match status" value="1"/>
</dbReference>
<dbReference type="SUPFAM" id="SSF88946">
    <property type="entry name" value="Sigma2 domain of RNA polymerase sigma factors"/>
    <property type="match status" value="1"/>
</dbReference>
<keyword evidence="2" id="KW-0805">Transcription regulation</keyword>
<dbReference type="PANTHER" id="PTHR43133:SF46">
    <property type="entry name" value="RNA POLYMERASE SIGMA-70 FACTOR ECF SUBFAMILY"/>
    <property type="match status" value="1"/>
</dbReference>
<organism evidence="8 9">
    <name type="scientific">Glycocaulis albus</name>
    <dbReference type="NCBI Taxonomy" id="1382801"/>
    <lineage>
        <taxon>Bacteria</taxon>
        <taxon>Pseudomonadati</taxon>
        <taxon>Pseudomonadota</taxon>
        <taxon>Alphaproteobacteria</taxon>
        <taxon>Maricaulales</taxon>
        <taxon>Maricaulaceae</taxon>
        <taxon>Glycocaulis</taxon>
    </lineage>
</organism>
<dbReference type="Proteomes" id="UP000648722">
    <property type="component" value="Unassembled WGS sequence"/>
</dbReference>
<feature type="region of interest" description="Disordered" evidence="5">
    <location>
        <begin position="101"/>
        <end position="122"/>
    </location>
</feature>
<proteinExistence type="inferred from homology"/>
<protein>
    <submittedName>
        <fullName evidence="8">Uncharacterized protein</fullName>
    </submittedName>
</protein>
<dbReference type="InterPro" id="IPR039425">
    <property type="entry name" value="RNA_pol_sigma-70-like"/>
</dbReference>
<evidence type="ECO:0000256" key="3">
    <source>
        <dbReference type="ARBA" id="ARBA00023082"/>
    </source>
</evidence>
<evidence type="ECO:0000259" key="7">
    <source>
        <dbReference type="Pfam" id="PF08281"/>
    </source>
</evidence>
<sequence length="183" mass="20649">MRKHADYAFDAFLAAAARTNNRDALRQLAMRWYPLLTAHAWRLTGDHELTADAVQEAWLEILRGLPALRDDRAFAAWAYRITTRRCARLIGQRRSDRRLARAVDAEPRETGAEDRHDDGDGARVKQAMEALPREQRAAIALFHLQGLSVAETAIALDVPAGTVKTRLMHARRKLRDSLEGGMK</sequence>
<dbReference type="InterPro" id="IPR013249">
    <property type="entry name" value="RNA_pol_sigma70_r4_t2"/>
</dbReference>
<feature type="domain" description="RNA polymerase sigma-70 region 2" evidence="6">
    <location>
        <begin position="29"/>
        <end position="94"/>
    </location>
</feature>
<dbReference type="InterPro" id="IPR013324">
    <property type="entry name" value="RNA_pol_sigma_r3/r4-like"/>
</dbReference>
<evidence type="ECO:0000313" key="8">
    <source>
        <dbReference type="EMBL" id="GGH04186.1"/>
    </source>
</evidence>
<dbReference type="SUPFAM" id="SSF88659">
    <property type="entry name" value="Sigma3 and sigma4 domains of RNA polymerase sigma factors"/>
    <property type="match status" value="1"/>
</dbReference>
<reference evidence="9" key="1">
    <citation type="journal article" date="2019" name="Int. J. Syst. Evol. Microbiol.">
        <title>The Global Catalogue of Microorganisms (GCM) 10K type strain sequencing project: providing services to taxonomists for standard genome sequencing and annotation.</title>
        <authorList>
            <consortium name="The Broad Institute Genomics Platform"/>
            <consortium name="The Broad Institute Genome Sequencing Center for Infectious Disease"/>
            <person name="Wu L."/>
            <person name="Ma J."/>
        </authorList>
    </citation>
    <scope>NUCLEOTIDE SEQUENCE [LARGE SCALE GENOMIC DNA]</scope>
    <source>
        <strain evidence="9">CGMCC 1.12766</strain>
    </source>
</reference>
<keyword evidence="4" id="KW-0804">Transcription</keyword>
<dbReference type="Gene3D" id="1.10.1740.10">
    <property type="match status" value="1"/>
</dbReference>
<dbReference type="RefSeq" id="WP_188452516.1">
    <property type="nucleotide sequence ID" value="NZ_BMFS01000009.1"/>
</dbReference>
<name>A0ABQ1XVG6_9PROT</name>
<dbReference type="CDD" id="cd06171">
    <property type="entry name" value="Sigma70_r4"/>
    <property type="match status" value="1"/>
</dbReference>
<evidence type="ECO:0000259" key="6">
    <source>
        <dbReference type="Pfam" id="PF04542"/>
    </source>
</evidence>
<feature type="domain" description="RNA polymerase sigma factor 70 region 4 type 2" evidence="7">
    <location>
        <begin position="124"/>
        <end position="174"/>
    </location>
</feature>
<dbReference type="InterPro" id="IPR014284">
    <property type="entry name" value="RNA_pol_sigma-70_dom"/>
</dbReference>
<dbReference type="InterPro" id="IPR036388">
    <property type="entry name" value="WH-like_DNA-bd_sf"/>
</dbReference>
<evidence type="ECO:0000256" key="1">
    <source>
        <dbReference type="ARBA" id="ARBA00010641"/>
    </source>
</evidence>
<dbReference type="NCBIfam" id="TIGR02937">
    <property type="entry name" value="sigma70-ECF"/>
    <property type="match status" value="1"/>
</dbReference>
<accession>A0ABQ1XVG6</accession>
<dbReference type="InterPro" id="IPR007627">
    <property type="entry name" value="RNA_pol_sigma70_r2"/>
</dbReference>
<dbReference type="Pfam" id="PF08281">
    <property type="entry name" value="Sigma70_r4_2"/>
    <property type="match status" value="1"/>
</dbReference>
<evidence type="ECO:0000256" key="5">
    <source>
        <dbReference type="SAM" id="MobiDB-lite"/>
    </source>
</evidence>
<dbReference type="Gene3D" id="1.10.10.10">
    <property type="entry name" value="Winged helix-like DNA-binding domain superfamily/Winged helix DNA-binding domain"/>
    <property type="match status" value="1"/>
</dbReference>
<keyword evidence="9" id="KW-1185">Reference proteome</keyword>
<evidence type="ECO:0000313" key="9">
    <source>
        <dbReference type="Proteomes" id="UP000648722"/>
    </source>
</evidence>
<dbReference type="InterPro" id="IPR013325">
    <property type="entry name" value="RNA_pol_sigma_r2"/>
</dbReference>
<comment type="caution">
    <text evidence="8">The sequence shown here is derived from an EMBL/GenBank/DDBJ whole genome shotgun (WGS) entry which is preliminary data.</text>
</comment>
<comment type="similarity">
    <text evidence="1">Belongs to the sigma-70 factor family. ECF subfamily.</text>
</comment>
<dbReference type="PANTHER" id="PTHR43133">
    <property type="entry name" value="RNA POLYMERASE ECF-TYPE SIGMA FACTO"/>
    <property type="match status" value="1"/>
</dbReference>